<sequence>MLVEWMSARCFRMFIFCLSLCISTYGLMYQA</sequence>
<dbReference type="AlphaFoldDB" id="A0A0A8XTA7"/>
<proteinExistence type="predicted"/>
<accession>A0A0A8XTA7</accession>
<dbReference type="EMBL" id="GBRH01281897">
    <property type="protein sequence ID" value="JAD15998.1"/>
    <property type="molecule type" value="Transcribed_RNA"/>
</dbReference>
<organism evidence="1">
    <name type="scientific">Arundo donax</name>
    <name type="common">Giant reed</name>
    <name type="synonym">Donax arundinaceus</name>
    <dbReference type="NCBI Taxonomy" id="35708"/>
    <lineage>
        <taxon>Eukaryota</taxon>
        <taxon>Viridiplantae</taxon>
        <taxon>Streptophyta</taxon>
        <taxon>Embryophyta</taxon>
        <taxon>Tracheophyta</taxon>
        <taxon>Spermatophyta</taxon>
        <taxon>Magnoliopsida</taxon>
        <taxon>Liliopsida</taxon>
        <taxon>Poales</taxon>
        <taxon>Poaceae</taxon>
        <taxon>PACMAD clade</taxon>
        <taxon>Arundinoideae</taxon>
        <taxon>Arundineae</taxon>
        <taxon>Arundo</taxon>
    </lineage>
</organism>
<reference evidence="1" key="1">
    <citation type="submission" date="2014-09" db="EMBL/GenBank/DDBJ databases">
        <authorList>
            <person name="Magalhaes I.L.F."/>
            <person name="Oliveira U."/>
            <person name="Santos F.R."/>
            <person name="Vidigal T.H.D.A."/>
            <person name="Brescovit A.D."/>
            <person name="Santos A.J."/>
        </authorList>
    </citation>
    <scope>NUCLEOTIDE SEQUENCE</scope>
    <source>
        <tissue evidence="1">Shoot tissue taken approximately 20 cm above the soil surface</tissue>
    </source>
</reference>
<reference evidence="1" key="2">
    <citation type="journal article" date="2015" name="Data Brief">
        <title>Shoot transcriptome of the giant reed, Arundo donax.</title>
        <authorList>
            <person name="Barrero R.A."/>
            <person name="Guerrero F.D."/>
            <person name="Moolhuijzen P."/>
            <person name="Goolsby J.A."/>
            <person name="Tidwell J."/>
            <person name="Bellgard S.E."/>
            <person name="Bellgard M.I."/>
        </authorList>
    </citation>
    <scope>NUCLEOTIDE SEQUENCE</scope>
    <source>
        <tissue evidence="1">Shoot tissue taken approximately 20 cm above the soil surface</tissue>
    </source>
</reference>
<name>A0A0A8XTA7_ARUDO</name>
<protein>
    <submittedName>
        <fullName evidence="1">Uncharacterized protein</fullName>
    </submittedName>
</protein>
<evidence type="ECO:0000313" key="1">
    <source>
        <dbReference type="EMBL" id="JAD15998.1"/>
    </source>
</evidence>